<dbReference type="CDD" id="cd07377">
    <property type="entry name" value="WHTH_GntR"/>
    <property type="match status" value="1"/>
</dbReference>
<evidence type="ECO:0000256" key="2">
    <source>
        <dbReference type="ARBA" id="ARBA00023125"/>
    </source>
</evidence>
<reference evidence="6" key="1">
    <citation type="submission" date="2015-07" db="EMBL/GenBank/DDBJ databases">
        <title>Complete genome sequence and phylogenetic analysis of Limnochorda pilosa.</title>
        <authorList>
            <person name="Watanabe M."/>
            <person name="Kojima H."/>
            <person name="Fukui M."/>
        </authorList>
    </citation>
    <scope>NUCLEOTIDE SEQUENCE [LARGE SCALE GENOMIC DNA]</scope>
    <source>
        <strain evidence="6">HC45</strain>
    </source>
</reference>
<keyword evidence="6" id="KW-1185">Reference proteome</keyword>
<protein>
    <submittedName>
        <fullName evidence="5">GntR family transcriptional regulator</fullName>
    </submittedName>
</protein>
<organism evidence="5 6">
    <name type="scientific">Limnochorda pilosa</name>
    <dbReference type="NCBI Taxonomy" id="1555112"/>
    <lineage>
        <taxon>Bacteria</taxon>
        <taxon>Bacillati</taxon>
        <taxon>Bacillota</taxon>
        <taxon>Limnochordia</taxon>
        <taxon>Limnochordales</taxon>
        <taxon>Limnochordaceae</taxon>
        <taxon>Limnochorda</taxon>
    </lineage>
</organism>
<name>A0A0K2SI27_LIMPI</name>
<dbReference type="InterPro" id="IPR011663">
    <property type="entry name" value="UTRA"/>
</dbReference>
<dbReference type="PROSITE" id="PS50949">
    <property type="entry name" value="HTH_GNTR"/>
    <property type="match status" value="1"/>
</dbReference>
<evidence type="ECO:0000256" key="3">
    <source>
        <dbReference type="ARBA" id="ARBA00023163"/>
    </source>
</evidence>
<evidence type="ECO:0000313" key="6">
    <source>
        <dbReference type="Proteomes" id="UP000065807"/>
    </source>
</evidence>
<reference evidence="6" key="2">
    <citation type="journal article" date="2016" name="Int. J. Syst. Evol. Microbiol.">
        <title>Complete genome sequence and cell structure of Limnochorda pilosa, a Gram-negative spore-former within the phylum Firmicutes.</title>
        <authorList>
            <person name="Watanabe M."/>
            <person name="Kojima H."/>
            <person name="Fukui M."/>
        </authorList>
    </citation>
    <scope>NUCLEOTIDE SEQUENCE [LARGE SCALE GENOMIC DNA]</scope>
    <source>
        <strain evidence="6">HC45</strain>
    </source>
</reference>
<dbReference type="Pfam" id="PF07702">
    <property type="entry name" value="UTRA"/>
    <property type="match status" value="1"/>
</dbReference>
<dbReference type="AlphaFoldDB" id="A0A0K2SI27"/>
<dbReference type="PANTHER" id="PTHR44846">
    <property type="entry name" value="MANNOSYL-D-GLYCERATE TRANSPORT/METABOLISM SYSTEM REPRESSOR MNGR-RELATED"/>
    <property type="match status" value="1"/>
</dbReference>
<keyword evidence="1" id="KW-0805">Transcription regulation</keyword>
<dbReference type="GO" id="GO:0045892">
    <property type="term" value="P:negative regulation of DNA-templated transcription"/>
    <property type="evidence" value="ECO:0007669"/>
    <property type="project" value="TreeGrafter"/>
</dbReference>
<dbReference type="STRING" id="1555112.LIP_0924"/>
<keyword evidence="3" id="KW-0804">Transcription</keyword>
<dbReference type="RefSeq" id="WP_068134831.1">
    <property type="nucleotide sequence ID" value="NZ_AP014924.1"/>
</dbReference>
<dbReference type="EMBL" id="AP014924">
    <property type="protein sequence ID" value="BAS26781.1"/>
    <property type="molecule type" value="Genomic_DNA"/>
</dbReference>
<dbReference type="GO" id="GO:0003677">
    <property type="term" value="F:DNA binding"/>
    <property type="evidence" value="ECO:0007669"/>
    <property type="project" value="UniProtKB-KW"/>
</dbReference>
<dbReference type="SUPFAM" id="SSF46785">
    <property type="entry name" value="Winged helix' DNA-binding domain"/>
    <property type="match status" value="1"/>
</dbReference>
<dbReference type="SUPFAM" id="SSF64288">
    <property type="entry name" value="Chorismate lyase-like"/>
    <property type="match status" value="1"/>
</dbReference>
<sequence length="243" mass="27256">MAFNRNLPLYVQVKDELERRIRSGLLQPGDRLPSEQELAAELGVSQATAKHAIISLAADGLVSRRPGRGTVVEMPPPESAAIPLRSFTEEMHQRGLSVSSELLSKGVDVPETEVAWHLDLPRGARVLRVLRIRRAGAEALALEEAYIPEKLCPGLLEEDLEAHSIDWLLEQKYEVRLASAEEVVEARAAEPQERERLRLADDGAVVLVAHRTVRDLGSRPVHHSRTVFRADRYLLRFHLTRRA</sequence>
<dbReference type="Gene3D" id="1.10.10.10">
    <property type="entry name" value="Winged helix-like DNA-binding domain superfamily/Winged helix DNA-binding domain"/>
    <property type="match status" value="1"/>
</dbReference>
<feature type="domain" description="HTH gntR-type" evidence="4">
    <location>
        <begin position="7"/>
        <end position="75"/>
    </location>
</feature>
<evidence type="ECO:0000313" key="5">
    <source>
        <dbReference type="EMBL" id="BAS26781.1"/>
    </source>
</evidence>
<dbReference type="KEGG" id="lpil:LIP_0924"/>
<dbReference type="PANTHER" id="PTHR44846:SF1">
    <property type="entry name" value="MANNOSYL-D-GLYCERATE TRANSPORT_METABOLISM SYSTEM REPRESSOR MNGR-RELATED"/>
    <property type="match status" value="1"/>
</dbReference>
<keyword evidence="2" id="KW-0238">DNA-binding</keyword>
<dbReference type="OrthoDB" id="457376at2"/>
<proteinExistence type="predicted"/>
<dbReference type="InterPro" id="IPR050679">
    <property type="entry name" value="Bact_HTH_transcr_reg"/>
</dbReference>
<dbReference type="SMART" id="SM00866">
    <property type="entry name" value="UTRA"/>
    <property type="match status" value="1"/>
</dbReference>
<dbReference type="InterPro" id="IPR028978">
    <property type="entry name" value="Chorismate_lyase_/UTRA_dom_sf"/>
</dbReference>
<dbReference type="SMART" id="SM00345">
    <property type="entry name" value="HTH_GNTR"/>
    <property type="match status" value="1"/>
</dbReference>
<evidence type="ECO:0000256" key="1">
    <source>
        <dbReference type="ARBA" id="ARBA00023015"/>
    </source>
</evidence>
<dbReference type="InterPro" id="IPR036390">
    <property type="entry name" value="WH_DNA-bd_sf"/>
</dbReference>
<dbReference type="PRINTS" id="PR00035">
    <property type="entry name" value="HTHGNTR"/>
</dbReference>
<dbReference type="GO" id="GO:0003700">
    <property type="term" value="F:DNA-binding transcription factor activity"/>
    <property type="evidence" value="ECO:0007669"/>
    <property type="project" value="InterPro"/>
</dbReference>
<dbReference type="Gene3D" id="3.40.1410.10">
    <property type="entry name" value="Chorismate lyase-like"/>
    <property type="match status" value="1"/>
</dbReference>
<gene>
    <name evidence="5" type="ORF">LIP_0924</name>
</gene>
<dbReference type="InterPro" id="IPR000524">
    <property type="entry name" value="Tscrpt_reg_HTH_GntR"/>
</dbReference>
<accession>A0A0K2SI27</accession>
<evidence type="ECO:0000259" key="4">
    <source>
        <dbReference type="PROSITE" id="PS50949"/>
    </source>
</evidence>
<dbReference type="InterPro" id="IPR036388">
    <property type="entry name" value="WH-like_DNA-bd_sf"/>
</dbReference>
<dbReference type="Pfam" id="PF00392">
    <property type="entry name" value="GntR"/>
    <property type="match status" value="1"/>
</dbReference>
<dbReference type="Proteomes" id="UP000065807">
    <property type="component" value="Chromosome"/>
</dbReference>